<proteinExistence type="predicted"/>
<evidence type="ECO:0000256" key="1">
    <source>
        <dbReference type="SAM" id="MobiDB-lite"/>
    </source>
</evidence>
<evidence type="ECO:0000313" key="3">
    <source>
        <dbReference type="EMBL" id="EED86587.1"/>
    </source>
</evidence>
<feature type="region of interest" description="Disordered" evidence="1">
    <location>
        <begin position="296"/>
        <end position="316"/>
    </location>
</feature>
<dbReference type="OMA" id="SPRIAYI"/>
<dbReference type="GO" id="GO:0016020">
    <property type="term" value="C:membrane"/>
    <property type="evidence" value="ECO:0000318"/>
    <property type="project" value="GO_Central"/>
</dbReference>
<dbReference type="RefSeq" id="XP_002297119.1">
    <property type="nucleotide sequence ID" value="XM_002297083.1"/>
</dbReference>
<dbReference type="AlphaFoldDB" id="B8LDJ3"/>
<dbReference type="STRING" id="35128.B8LDJ3"/>
<keyword evidence="2" id="KW-0812">Transmembrane</keyword>
<sequence length="316" mass="35211">MTPGCFQRSRREFSSPMFDLTELPKSQANNANNKEVALTREELATTTPPRLDVVKTFSPSPRIAYISAKVFLTAWVVAMMAKSIQNSSFPSFWLAYLTHWGWVATVAYFLSSLMTALYLAKNPPDASSVDKAGLIVKITWALFAISLPGEIIICILFWALEFDGTVRYVSMMLHGVGVLLLAIDGFVLNRIPLRMKQFLLYELFATLYLTWNIIHAFSGIGNPYKDNGEQDDDAIYASMKWKENTASAVILGVLVLFVANPIIFWFCRGVSRLFPMRLKEGGPMVVESGGDVEMAGGQENGGAFDDEEPMKPVEVY</sequence>
<dbReference type="KEGG" id="tps:THAPSDRAFT_11268"/>
<dbReference type="PANTHER" id="PTHR12242:SF48">
    <property type="entry name" value="FAR-17A_AIG1-LIKE PROTEIN"/>
    <property type="match status" value="1"/>
</dbReference>
<feature type="transmembrane region" description="Helical" evidence="2">
    <location>
        <begin position="140"/>
        <end position="160"/>
    </location>
</feature>
<keyword evidence="2" id="KW-1133">Transmembrane helix</keyword>
<dbReference type="PANTHER" id="PTHR12242">
    <property type="entry name" value="OS02G0130600 PROTEIN-RELATED"/>
    <property type="match status" value="1"/>
</dbReference>
<feature type="transmembrane region" description="Helical" evidence="2">
    <location>
        <begin position="166"/>
        <end position="187"/>
    </location>
</feature>
<dbReference type="PaxDb" id="35128-Thaps11268"/>
<protein>
    <submittedName>
        <fullName evidence="3">Uncharacterized protein</fullName>
    </submittedName>
</protein>
<feature type="transmembrane region" description="Helical" evidence="2">
    <location>
        <begin position="199"/>
        <end position="217"/>
    </location>
</feature>
<dbReference type="GeneID" id="7444380"/>
<gene>
    <name evidence="3" type="ORF">THAPSDRAFT_11268</name>
</gene>
<feature type="transmembrane region" description="Helical" evidence="2">
    <location>
        <begin position="246"/>
        <end position="267"/>
    </location>
</feature>
<evidence type="ECO:0000313" key="4">
    <source>
        <dbReference type="Proteomes" id="UP000001449"/>
    </source>
</evidence>
<name>B8LDJ3_THAPS</name>
<reference evidence="3 4" key="2">
    <citation type="journal article" date="2008" name="Nature">
        <title>The Phaeodactylum genome reveals the evolutionary history of diatom genomes.</title>
        <authorList>
            <person name="Bowler C."/>
            <person name="Allen A.E."/>
            <person name="Badger J.H."/>
            <person name="Grimwood J."/>
            <person name="Jabbari K."/>
            <person name="Kuo A."/>
            <person name="Maheswari U."/>
            <person name="Martens C."/>
            <person name="Maumus F."/>
            <person name="Otillar R.P."/>
            <person name="Rayko E."/>
            <person name="Salamov A."/>
            <person name="Vandepoele K."/>
            <person name="Beszteri B."/>
            <person name="Gruber A."/>
            <person name="Heijde M."/>
            <person name="Katinka M."/>
            <person name="Mock T."/>
            <person name="Valentin K."/>
            <person name="Verret F."/>
            <person name="Berges J.A."/>
            <person name="Brownlee C."/>
            <person name="Cadoret J.P."/>
            <person name="Chiovitti A."/>
            <person name="Choi C.J."/>
            <person name="Coesel S."/>
            <person name="De Martino A."/>
            <person name="Detter J.C."/>
            <person name="Durkin C."/>
            <person name="Falciatore A."/>
            <person name="Fournet J."/>
            <person name="Haruta M."/>
            <person name="Huysman M.J."/>
            <person name="Jenkins B.D."/>
            <person name="Jiroutova K."/>
            <person name="Jorgensen R.E."/>
            <person name="Joubert Y."/>
            <person name="Kaplan A."/>
            <person name="Kroger N."/>
            <person name="Kroth P.G."/>
            <person name="La Roche J."/>
            <person name="Lindquist E."/>
            <person name="Lommer M."/>
            <person name="Martin-Jezequel V."/>
            <person name="Lopez P.J."/>
            <person name="Lucas S."/>
            <person name="Mangogna M."/>
            <person name="McGinnis K."/>
            <person name="Medlin L.K."/>
            <person name="Montsant A."/>
            <person name="Oudot-Le Secq M.P."/>
            <person name="Napoli C."/>
            <person name="Obornik M."/>
            <person name="Parker M.S."/>
            <person name="Petit J.L."/>
            <person name="Porcel B.M."/>
            <person name="Poulsen N."/>
            <person name="Robison M."/>
            <person name="Rychlewski L."/>
            <person name="Rynearson T.A."/>
            <person name="Schmutz J."/>
            <person name="Shapiro H."/>
            <person name="Siaut M."/>
            <person name="Stanley M."/>
            <person name="Sussman M.R."/>
            <person name="Taylor A.R."/>
            <person name="Vardi A."/>
            <person name="von Dassow P."/>
            <person name="Vyverman W."/>
            <person name="Willis A."/>
            <person name="Wyrwicz L.S."/>
            <person name="Rokhsar D.S."/>
            <person name="Weissenbach J."/>
            <person name="Armbrust E.V."/>
            <person name="Green B.R."/>
            <person name="Van de Peer Y."/>
            <person name="Grigoriev I.V."/>
        </authorList>
    </citation>
    <scope>NUCLEOTIDE SEQUENCE [LARGE SCALE GENOMIC DNA]</scope>
    <source>
        <strain evidence="3 4">CCMP1335</strain>
    </source>
</reference>
<dbReference type="HOGENOM" id="CLU_881348_0_0_1"/>
<dbReference type="EMBL" id="DS999420">
    <property type="protein sequence ID" value="EED86587.1"/>
    <property type="molecule type" value="Genomic_DNA"/>
</dbReference>
<reference evidence="3 4" key="1">
    <citation type="journal article" date="2004" name="Science">
        <title>The genome of the diatom Thalassiosira pseudonana: ecology, evolution, and metabolism.</title>
        <authorList>
            <person name="Armbrust E.V."/>
            <person name="Berges J.A."/>
            <person name="Bowler C."/>
            <person name="Green B.R."/>
            <person name="Martinez D."/>
            <person name="Putnam N.H."/>
            <person name="Zhou S."/>
            <person name="Allen A.E."/>
            <person name="Apt K.E."/>
            <person name="Bechner M."/>
            <person name="Brzezinski M.A."/>
            <person name="Chaal B.K."/>
            <person name="Chiovitti A."/>
            <person name="Davis A.K."/>
            <person name="Demarest M.S."/>
            <person name="Detter J.C."/>
            <person name="Glavina T."/>
            <person name="Goodstein D."/>
            <person name="Hadi M.Z."/>
            <person name="Hellsten U."/>
            <person name="Hildebrand M."/>
            <person name="Jenkins B.D."/>
            <person name="Jurka J."/>
            <person name="Kapitonov V.V."/>
            <person name="Kroger N."/>
            <person name="Lau W.W."/>
            <person name="Lane T.W."/>
            <person name="Larimer F.W."/>
            <person name="Lippmeier J.C."/>
            <person name="Lucas S."/>
            <person name="Medina M."/>
            <person name="Montsant A."/>
            <person name="Obornik M."/>
            <person name="Parker M.S."/>
            <person name="Palenik B."/>
            <person name="Pazour G.J."/>
            <person name="Richardson P.M."/>
            <person name="Rynearson T.A."/>
            <person name="Saito M.A."/>
            <person name="Schwartz D.C."/>
            <person name="Thamatrakoln K."/>
            <person name="Valentin K."/>
            <person name="Vardi A."/>
            <person name="Wilkerson F.P."/>
            <person name="Rokhsar D.S."/>
        </authorList>
    </citation>
    <scope>NUCLEOTIDE SEQUENCE [LARGE SCALE GENOMIC DNA]</scope>
    <source>
        <strain evidence="3 4">CCMP1335</strain>
    </source>
</reference>
<feature type="transmembrane region" description="Helical" evidence="2">
    <location>
        <begin position="63"/>
        <end position="81"/>
    </location>
</feature>
<dbReference type="Proteomes" id="UP000001449">
    <property type="component" value="Unassembled WGS sequence"/>
</dbReference>
<evidence type="ECO:0000256" key="2">
    <source>
        <dbReference type="SAM" id="Phobius"/>
    </source>
</evidence>
<feature type="transmembrane region" description="Helical" evidence="2">
    <location>
        <begin position="101"/>
        <end position="120"/>
    </location>
</feature>
<accession>B8LDJ3</accession>
<dbReference type="InParanoid" id="B8LDJ3"/>
<keyword evidence="4" id="KW-1185">Reference proteome</keyword>
<keyword evidence="2" id="KW-0472">Membrane</keyword>
<dbReference type="eggNOG" id="ENOG502RW9I">
    <property type="taxonomic scope" value="Eukaryota"/>
</dbReference>
<organism evidence="3 4">
    <name type="scientific">Thalassiosira pseudonana</name>
    <name type="common">Marine diatom</name>
    <name type="synonym">Cyclotella nana</name>
    <dbReference type="NCBI Taxonomy" id="35128"/>
    <lineage>
        <taxon>Eukaryota</taxon>
        <taxon>Sar</taxon>
        <taxon>Stramenopiles</taxon>
        <taxon>Ochrophyta</taxon>
        <taxon>Bacillariophyta</taxon>
        <taxon>Coscinodiscophyceae</taxon>
        <taxon>Thalassiosirophycidae</taxon>
        <taxon>Thalassiosirales</taxon>
        <taxon>Thalassiosiraceae</taxon>
        <taxon>Thalassiosira</taxon>
    </lineage>
</organism>